<sequence>DNGDLQTTPGHAIEYSYIARYLVDVFDEYAVEKIAFDDWNMRHLRPWLIEAGLSEEFIDEHFEPFRQGYKSMSPALRDLEASLLNGRIRHGSHPVLDMCAANATVRADEAGNRKLDKKRSSGRIDGMVALTMAHSVMPMEGEAEPVSPWEDPNFSLPG</sequence>
<feature type="domain" description="Terminase large subunit-like endonuclease" evidence="1">
    <location>
        <begin position="1"/>
        <end position="134"/>
    </location>
</feature>
<evidence type="ECO:0000313" key="3">
    <source>
        <dbReference type="Proteomes" id="UP000315400"/>
    </source>
</evidence>
<evidence type="ECO:0000259" key="1">
    <source>
        <dbReference type="Pfam" id="PF20441"/>
    </source>
</evidence>
<dbReference type="AlphaFoldDB" id="A0A540VPH8"/>
<dbReference type="GO" id="GO:0004519">
    <property type="term" value="F:endonuclease activity"/>
    <property type="evidence" value="ECO:0007669"/>
    <property type="project" value="InterPro"/>
</dbReference>
<comment type="caution">
    <text evidence="2">The sequence shown here is derived from an EMBL/GenBank/DDBJ whole genome shotgun (WGS) entry which is preliminary data.</text>
</comment>
<feature type="non-terminal residue" evidence="2">
    <location>
        <position position="1"/>
    </location>
</feature>
<dbReference type="Pfam" id="PF20441">
    <property type="entry name" value="TerL_nuclease"/>
    <property type="match status" value="1"/>
</dbReference>
<protein>
    <submittedName>
        <fullName evidence="2">Terminase large subunit</fullName>
    </submittedName>
</protein>
<gene>
    <name evidence="2" type="ORF">FKY71_12705</name>
</gene>
<dbReference type="EMBL" id="VIFK01000159">
    <property type="protein sequence ID" value="TQE98662.1"/>
    <property type="molecule type" value="Genomic_DNA"/>
</dbReference>
<accession>A0A540VPH8</accession>
<dbReference type="Proteomes" id="UP000315400">
    <property type="component" value="Unassembled WGS sequence"/>
</dbReference>
<organism evidence="2 3">
    <name type="scientific">Spiribacter salinus</name>
    <dbReference type="NCBI Taxonomy" id="1335746"/>
    <lineage>
        <taxon>Bacteria</taxon>
        <taxon>Pseudomonadati</taxon>
        <taxon>Pseudomonadota</taxon>
        <taxon>Gammaproteobacteria</taxon>
        <taxon>Chromatiales</taxon>
        <taxon>Ectothiorhodospiraceae</taxon>
        <taxon>Spiribacter</taxon>
    </lineage>
</organism>
<dbReference type="PANTHER" id="PTHR41287:SF1">
    <property type="entry name" value="PROTEIN YMFN"/>
    <property type="match status" value="1"/>
</dbReference>
<dbReference type="PANTHER" id="PTHR41287">
    <property type="match status" value="1"/>
</dbReference>
<name>A0A540VPH8_9GAMM</name>
<dbReference type="InterPro" id="IPR005021">
    <property type="entry name" value="Terminase_largesu-like"/>
</dbReference>
<evidence type="ECO:0000313" key="2">
    <source>
        <dbReference type="EMBL" id="TQE98662.1"/>
    </source>
</evidence>
<reference evidence="2 3" key="1">
    <citation type="submission" date="2019-06" db="EMBL/GenBank/DDBJ databases">
        <title>Metagenome assembled Genome of Spiribacter salinus SL48-SHIP from the microbial mat of Salt Lake 48 (Novosibirsk region, Russia).</title>
        <authorList>
            <person name="Shipova A."/>
            <person name="Rozanov A.S."/>
            <person name="Bryanskaya A.V."/>
            <person name="Peltek S.E."/>
        </authorList>
    </citation>
    <scope>NUCLEOTIDE SEQUENCE [LARGE SCALE GENOMIC DNA]</scope>
    <source>
        <strain evidence="2">SL48-SHIP-2</strain>
    </source>
</reference>
<dbReference type="InterPro" id="IPR046462">
    <property type="entry name" value="TerL_nuclease"/>
</dbReference>
<proteinExistence type="predicted"/>